<keyword evidence="1" id="KW-0812">Transmembrane</keyword>
<gene>
    <name evidence="2" type="ORF">GX662_02130</name>
</gene>
<dbReference type="InterPro" id="IPR016977">
    <property type="entry name" value="ComGF"/>
</dbReference>
<evidence type="ECO:0000313" key="3">
    <source>
        <dbReference type="Proteomes" id="UP000589373"/>
    </source>
</evidence>
<feature type="transmembrane region" description="Helical" evidence="1">
    <location>
        <begin position="15"/>
        <end position="36"/>
    </location>
</feature>
<reference evidence="2 3" key="1">
    <citation type="journal article" date="2020" name="Biotechnol. Biofuels">
        <title>New insights from the biogas microbiome by comprehensive genome-resolved metagenomics of nearly 1600 species originating from multiple anaerobic digesters.</title>
        <authorList>
            <person name="Campanaro S."/>
            <person name="Treu L."/>
            <person name="Rodriguez-R L.M."/>
            <person name="Kovalovszki A."/>
            <person name="Ziels R.M."/>
            <person name="Maus I."/>
            <person name="Zhu X."/>
            <person name="Kougias P.G."/>
            <person name="Basile A."/>
            <person name="Luo G."/>
            <person name="Schluter A."/>
            <person name="Konstantinidis K.T."/>
            <person name="Angelidaki I."/>
        </authorList>
    </citation>
    <scope>NUCLEOTIDE SEQUENCE [LARGE SCALE GENOMIC DNA]</scope>
    <source>
        <strain evidence="2">AS07pgkLD_105</strain>
    </source>
</reference>
<dbReference type="Proteomes" id="UP000589373">
    <property type="component" value="Unassembled WGS sequence"/>
</dbReference>
<accession>A0A847D332</accession>
<name>A0A847D332_9LACT</name>
<sequence length="156" mass="17898">MPTKSMQKNPEQSQAGFTLLEAAFALTVNTMVLLLMMGGMEFIRTANIQLEQRQEAEWHLFLIQLEHELEDELMVQKTSTTVRTKSKNPADTAVYTYEFRINKVLRYKNGEGYHPMLLQVKALKYEVTNEGISIQATLSDDQTRRAHLILPKAPIK</sequence>
<keyword evidence="1" id="KW-0472">Membrane</keyword>
<dbReference type="Pfam" id="PF15980">
    <property type="entry name" value="ComGF"/>
    <property type="match status" value="1"/>
</dbReference>
<dbReference type="AlphaFoldDB" id="A0A847D332"/>
<dbReference type="EMBL" id="JAAZCD010000046">
    <property type="protein sequence ID" value="NLD31048.1"/>
    <property type="molecule type" value="Genomic_DNA"/>
</dbReference>
<organism evidence="2 3">
    <name type="scientific">Trichococcus flocculiformis</name>
    <dbReference type="NCBI Taxonomy" id="82803"/>
    <lineage>
        <taxon>Bacteria</taxon>
        <taxon>Bacillati</taxon>
        <taxon>Bacillota</taxon>
        <taxon>Bacilli</taxon>
        <taxon>Lactobacillales</taxon>
        <taxon>Carnobacteriaceae</taxon>
        <taxon>Trichococcus</taxon>
    </lineage>
</organism>
<comment type="caution">
    <text evidence="2">The sequence shown here is derived from an EMBL/GenBank/DDBJ whole genome shotgun (WGS) entry which is preliminary data.</text>
</comment>
<protein>
    <submittedName>
        <fullName evidence="2">ComGF family competence protein</fullName>
    </submittedName>
</protein>
<proteinExistence type="predicted"/>
<evidence type="ECO:0000313" key="2">
    <source>
        <dbReference type="EMBL" id="NLD31048.1"/>
    </source>
</evidence>
<evidence type="ECO:0000256" key="1">
    <source>
        <dbReference type="SAM" id="Phobius"/>
    </source>
</evidence>
<dbReference type="RefSeq" id="WP_276641736.1">
    <property type="nucleotide sequence ID" value="NZ_JAAZCD010000046.1"/>
</dbReference>
<keyword evidence="1" id="KW-1133">Transmembrane helix</keyword>
<dbReference type="NCBIfam" id="NF041002">
    <property type="entry name" value="pilin_ComGF"/>
    <property type="match status" value="1"/>
</dbReference>